<dbReference type="EC" id="2.7.10.2" evidence="2"/>
<dbReference type="Gene3D" id="3.40.50.300">
    <property type="entry name" value="P-loop containing nucleotide triphosphate hydrolases"/>
    <property type="match status" value="1"/>
</dbReference>
<organism evidence="12 13">
    <name type="scientific">Flavobacterium bomense</name>
    <dbReference type="NCBI Taxonomy" id="2497483"/>
    <lineage>
        <taxon>Bacteria</taxon>
        <taxon>Pseudomonadati</taxon>
        <taxon>Bacteroidota</taxon>
        <taxon>Flavobacteriia</taxon>
        <taxon>Flavobacteriales</taxon>
        <taxon>Flavobacteriaceae</taxon>
        <taxon>Flavobacterium</taxon>
    </lineage>
</organism>
<dbReference type="Pfam" id="PF13807">
    <property type="entry name" value="GNVR"/>
    <property type="match status" value="1"/>
</dbReference>
<dbReference type="InterPro" id="IPR005702">
    <property type="entry name" value="Wzc-like_C"/>
</dbReference>
<feature type="transmembrane region" description="Helical" evidence="9">
    <location>
        <begin position="494"/>
        <end position="514"/>
    </location>
</feature>
<evidence type="ECO:0000313" key="12">
    <source>
        <dbReference type="EMBL" id="RTZ02064.1"/>
    </source>
</evidence>
<dbReference type="InterPro" id="IPR027417">
    <property type="entry name" value="P-loop_NTPase"/>
</dbReference>
<dbReference type="EMBL" id="RYDJ01000020">
    <property type="protein sequence ID" value="RTZ02064.1"/>
    <property type="molecule type" value="Genomic_DNA"/>
</dbReference>
<feature type="domain" description="Tyrosine-protein kinase G-rich" evidence="11">
    <location>
        <begin position="438"/>
        <end position="512"/>
    </location>
</feature>
<dbReference type="InterPro" id="IPR025669">
    <property type="entry name" value="AAA_dom"/>
</dbReference>
<dbReference type="GO" id="GO:0004715">
    <property type="term" value="F:non-membrane spanning protein tyrosine kinase activity"/>
    <property type="evidence" value="ECO:0007669"/>
    <property type="project" value="UniProtKB-EC"/>
</dbReference>
<evidence type="ECO:0000256" key="5">
    <source>
        <dbReference type="ARBA" id="ARBA00022777"/>
    </source>
</evidence>
<comment type="caution">
    <text evidence="12">The sequence shown here is derived from an EMBL/GenBank/DDBJ whole genome shotgun (WGS) entry which is preliminary data.</text>
</comment>
<keyword evidence="13" id="KW-1185">Reference proteome</keyword>
<evidence type="ECO:0000313" key="13">
    <source>
        <dbReference type="Proteomes" id="UP000280825"/>
    </source>
</evidence>
<name>A0A3S0UX85_9FLAO</name>
<evidence type="ECO:0000256" key="8">
    <source>
        <dbReference type="ARBA" id="ARBA00051245"/>
    </source>
</evidence>
<dbReference type="SUPFAM" id="SSF52540">
    <property type="entry name" value="P-loop containing nucleoside triphosphate hydrolases"/>
    <property type="match status" value="1"/>
</dbReference>
<keyword evidence="6" id="KW-0067">ATP-binding</keyword>
<dbReference type="AlphaFoldDB" id="A0A3S0UX85"/>
<feature type="domain" description="AAA" evidence="10">
    <location>
        <begin position="585"/>
        <end position="704"/>
    </location>
</feature>
<dbReference type="InterPro" id="IPR032807">
    <property type="entry name" value="GNVR"/>
</dbReference>
<evidence type="ECO:0000256" key="1">
    <source>
        <dbReference type="ARBA" id="ARBA00007316"/>
    </source>
</evidence>
<evidence type="ECO:0000256" key="3">
    <source>
        <dbReference type="ARBA" id="ARBA00022679"/>
    </source>
</evidence>
<proteinExistence type="inferred from homology"/>
<reference evidence="12 13" key="1">
    <citation type="submission" date="2018-12" db="EMBL/GenBank/DDBJ databases">
        <title>Flavobacterium sp. nov., isolated from glacier ice.</title>
        <authorList>
            <person name="Liu Q."/>
            <person name="Xin Y.-H."/>
        </authorList>
    </citation>
    <scope>NUCLEOTIDE SEQUENCE [LARGE SCALE GENOMIC DNA]</scope>
    <source>
        <strain evidence="12 13">RB1N8</strain>
    </source>
</reference>
<keyword evidence="9" id="KW-1133">Transmembrane helix</keyword>
<evidence type="ECO:0000259" key="11">
    <source>
        <dbReference type="Pfam" id="PF13807"/>
    </source>
</evidence>
<keyword evidence="3 12" id="KW-0808">Transferase</keyword>
<evidence type="ECO:0000256" key="6">
    <source>
        <dbReference type="ARBA" id="ARBA00022840"/>
    </source>
</evidence>
<feature type="transmembrane region" description="Helical" evidence="9">
    <location>
        <begin position="30"/>
        <end position="49"/>
    </location>
</feature>
<dbReference type="CDD" id="cd05387">
    <property type="entry name" value="BY-kinase"/>
    <property type="match status" value="1"/>
</dbReference>
<gene>
    <name evidence="12" type="ORF">EKL98_14105</name>
</gene>
<protein>
    <recommendedName>
        <fullName evidence="2">non-specific protein-tyrosine kinase</fullName>
        <ecNumber evidence="2">2.7.10.2</ecNumber>
    </recommendedName>
</protein>
<dbReference type="RefSeq" id="WP_126562944.1">
    <property type="nucleotide sequence ID" value="NZ_RYDJ01000020.1"/>
</dbReference>
<keyword evidence="9" id="KW-0472">Membrane</keyword>
<keyword evidence="5 12" id="KW-0418">Kinase</keyword>
<evidence type="ECO:0000256" key="9">
    <source>
        <dbReference type="SAM" id="Phobius"/>
    </source>
</evidence>
<evidence type="ECO:0000256" key="2">
    <source>
        <dbReference type="ARBA" id="ARBA00011903"/>
    </source>
</evidence>
<sequence>MKSDNNDYFDFMEEENPVEIKQIIGKYLSYWPWFLGTVFMCLFFAYGYLRYADVIYNTEAKVKLLTDKENSSFSLDVTKLFTKSSINLENEIALFKSVRLSEQVVQNLDLNVEYIYNSTVTSKRMYRPAFKVSSSMRADQIKEVFQFSLSITKTGYTLLDEKSGKTTQTKGYWLKNPVSGFPIRIEPGLVQNLAATIGTNYTIIIRPISQSALQLSSDFTVSPEGKDSDIVSISLSGTDGAQSEKIVDNLIHVFELDGITDKQLVSHRTIDFVDNRFIYLQKDLDSIEISKKEYKSNNDLSFIQEDAGASILKKSTKDEALFQIESQLLLAEMLEDNLNKQTVFELLPADIGLQSSSINQLVSSYNASVLEYQKSHISAGDNNPAIKVLVSALASQKKNVILSVKGYKQQLESSRAQSRLAQKTAEGSFSSLPEKEKVLRSIERQQNLKESLYLLLLQKREEASINLAVTVANTKIIDYAITNSLPVSPQGKKIYLGALLLGLLVPFGILFLIFKLDNKIHSAHDVEVSSKNIPILAELPSVAENSNSAMQNLEAFRTLAQNTSFIIPFTESSLGKVLFVTSSIKGEGKTFVSYHLAHAYSHLDKKVLVVGTDFRNPQLHKYLKQTKKENKGLSNYLHEPALQWQDLVCTTKEVEYPFSVLLAGAIPPNPALLLSNSRFKNFIEEVKKEYDIIIFDTPPTLLVSDTLIISKYADTTLYVMRSGLTEKNLIAYSNKLASDKKIMNMGYVINDVNFNSTYGYGYGYNYGYGYGYGRDSESKPWYRKSIIVKLFSK</sequence>
<accession>A0A3S0UX85</accession>
<keyword evidence="4" id="KW-0547">Nucleotide-binding</keyword>
<dbReference type="Pfam" id="PF13614">
    <property type="entry name" value="AAA_31"/>
    <property type="match status" value="1"/>
</dbReference>
<comment type="catalytic activity">
    <reaction evidence="8">
        <text>L-tyrosyl-[protein] + ATP = O-phospho-L-tyrosyl-[protein] + ADP + H(+)</text>
        <dbReference type="Rhea" id="RHEA:10596"/>
        <dbReference type="Rhea" id="RHEA-COMP:10136"/>
        <dbReference type="Rhea" id="RHEA-COMP:20101"/>
        <dbReference type="ChEBI" id="CHEBI:15378"/>
        <dbReference type="ChEBI" id="CHEBI:30616"/>
        <dbReference type="ChEBI" id="CHEBI:46858"/>
        <dbReference type="ChEBI" id="CHEBI:61978"/>
        <dbReference type="ChEBI" id="CHEBI:456216"/>
        <dbReference type="EC" id="2.7.10.2"/>
    </reaction>
</comment>
<dbReference type="Proteomes" id="UP000280825">
    <property type="component" value="Unassembled WGS sequence"/>
</dbReference>
<dbReference type="PANTHER" id="PTHR32309">
    <property type="entry name" value="TYROSINE-PROTEIN KINASE"/>
    <property type="match status" value="1"/>
</dbReference>
<dbReference type="InterPro" id="IPR050445">
    <property type="entry name" value="Bact_polysacc_biosynth/exp"/>
</dbReference>
<evidence type="ECO:0000256" key="7">
    <source>
        <dbReference type="ARBA" id="ARBA00023137"/>
    </source>
</evidence>
<dbReference type="GO" id="GO:0005886">
    <property type="term" value="C:plasma membrane"/>
    <property type="evidence" value="ECO:0007669"/>
    <property type="project" value="TreeGrafter"/>
</dbReference>
<dbReference type="NCBIfam" id="TIGR01007">
    <property type="entry name" value="eps_fam"/>
    <property type="match status" value="1"/>
</dbReference>
<evidence type="ECO:0000256" key="4">
    <source>
        <dbReference type="ARBA" id="ARBA00022741"/>
    </source>
</evidence>
<keyword evidence="7" id="KW-0829">Tyrosine-protein kinase</keyword>
<dbReference type="GO" id="GO:0005524">
    <property type="term" value="F:ATP binding"/>
    <property type="evidence" value="ECO:0007669"/>
    <property type="project" value="UniProtKB-KW"/>
</dbReference>
<evidence type="ECO:0000259" key="10">
    <source>
        <dbReference type="Pfam" id="PF13614"/>
    </source>
</evidence>
<dbReference type="PANTHER" id="PTHR32309:SF13">
    <property type="entry name" value="FERRIC ENTEROBACTIN TRANSPORT PROTEIN FEPE"/>
    <property type="match status" value="1"/>
</dbReference>
<keyword evidence="9" id="KW-0812">Transmembrane</keyword>
<comment type="similarity">
    <text evidence="1">Belongs to the CpsD/CapB family.</text>
</comment>